<dbReference type="Gene3D" id="2.160.20.10">
    <property type="entry name" value="Single-stranded right-handed beta-helix, Pectin lyase-like"/>
    <property type="match status" value="1"/>
</dbReference>
<dbReference type="InterPro" id="IPR011050">
    <property type="entry name" value="Pectin_lyase_fold/virulence"/>
</dbReference>
<evidence type="ECO:0000313" key="2">
    <source>
        <dbReference type="EMBL" id="NDV61573.1"/>
    </source>
</evidence>
<protein>
    <recommendedName>
        <fullName evidence="4">Right handed beta helix domain-containing protein</fullName>
    </recommendedName>
</protein>
<dbReference type="Proteomes" id="UP000478417">
    <property type="component" value="Unassembled WGS sequence"/>
</dbReference>
<dbReference type="InterPro" id="IPR012334">
    <property type="entry name" value="Pectin_lyas_fold"/>
</dbReference>
<gene>
    <name evidence="2" type="ORF">G0Q06_03840</name>
</gene>
<dbReference type="RefSeq" id="WP_163962633.1">
    <property type="nucleotide sequence ID" value="NZ_JAAGNX010000001.1"/>
</dbReference>
<dbReference type="SMART" id="SM00710">
    <property type="entry name" value="PbH1"/>
    <property type="match status" value="3"/>
</dbReference>
<dbReference type="SUPFAM" id="SSF51126">
    <property type="entry name" value="Pectin lyase-like"/>
    <property type="match status" value="1"/>
</dbReference>
<sequence length="512" mass="56316">MNSVSRLSLFLAFLTLGVSVLAAARTALPGDDLQAVLNKGKDLVLQKGAVYEITKTLRYTTKGQKIYTAEAMYPSEYATLRLASKDLMMLISAGGAENAILERVICDGDRYNLSVVPKPRIGGGGQPALVHFGGKGGDGQIVRHCVFINTRTWATLKMHEGASNMLTENNLFFGAGVDPRGNGRDLNEVPFGWADLISCAASDSIIRNNLMIDPTDVGVVLYCAPGTIVENNVVASVSRESLGGINLVDALDYYKIENSENLFDYRGVKVRDNFIDAFGARIHMGIPVGCVVWVPHWRGRITTGGEITGNTITGGAGAYGIVAHGIRDWKIVGNHSTASYSGLAEYGKHPNPPDEPGAFIYDADSVVDCELQPEFVKSKRHIEHLLRTQFAPEDANGYQMHDYGHEEVAAVVNAAYLEMLRRAPTEFEFNNSVELLRSRQRNADGLRRQLMNSKEFRDQHGDMFPADLHPFRVKLWFDICDQLMRENGGMYKVSKLYQDALAALHADTPVNN</sequence>
<dbReference type="AlphaFoldDB" id="A0A6B2LYS9"/>
<keyword evidence="3" id="KW-1185">Reference proteome</keyword>
<evidence type="ECO:0000313" key="3">
    <source>
        <dbReference type="Proteomes" id="UP000478417"/>
    </source>
</evidence>
<organism evidence="2 3">
    <name type="scientific">Oceanipulchritudo coccoides</name>
    <dbReference type="NCBI Taxonomy" id="2706888"/>
    <lineage>
        <taxon>Bacteria</taxon>
        <taxon>Pseudomonadati</taxon>
        <taxon>Verrucomicrobiota</taxon>
        <taxon>Opitutia</taxon>
        <taxon>Puniceicoccales</taxon>
        <taxon>Oceanipulchritudinaceae</taxon>
        <taxon>Oceanipulchritudo</taxon>
    </lineage>
</organism>
<proteinExistence type="predicted"/>
<evidence type="ECO:0008006" key="4">
    <source>
        <dbReference type="Google" id="ProtNLM"/>
    </source>
</evidence>
<comment type="caution">
    <text evidence="2">The sequence shown here is derived from an EMBL/GenBank/DDBJ whole genome shotgun (WGS) entry which is preliminary data.</text>
</comment>
<evidence type="ECO:0000256" key="1">
    <source>
        <dbReference type="SAM" id="SignalP"/>
    </source>
</evidence>
<feature type="chain" id="PRO_5025506644" description="Right handed beta helix domain-containing protein" evidence="1">
    <location>
        <begin position="23"/>
        <end position="512"/>
    </location>
</feature>
<keyword evidence="1" id="KW-0732">Signal</keyword>
<name>A0A6B2LYS9_9BACT</name>
<feature type="signal peptide" evidence="1">
    <location>
        <begin position="1"/>
        <end position="22"/>
    </location>
</feature>
<reference evidence="2 3" key="1">
    <citation type="submission" date="2020-02" db="EMBL/GenBank/DDBJ databases">
        <title>Albibacoteraceae fam. nov., the first described family within the subdivision 4 Verrucomicrobia.</title>
        <authorList>
            <person name="Xi F."/>
        </authorList>
    </citation>
    <scope>NUCLEOTIDE SEQUENCE [LARGE SCALE GENOMIC DNA]</scope>
    <source>
        <strain evidence="2 3">CK1056</strain>
    </source>
</reference>
<accession>A0A6B2LYS9</accession>
<dbReference type="EMBL" id="JAAGNX010000001">
    <property type="protein sequence ID" value="NDV61573.1"/>
    <property type="molecule type" value="Genomic_DNA"/>
</dbReference>
<dbReference type="InterPro" id="IPR006626">
    <property type="entry name" value="PbH1"/>
</dbReference>